<dbReference type="InterPro" id="IPR051908">
    <property type="entry name" value="Ribosomal_N-acetyltransferase"/>
</dbReference>
<dbReference type="InterPro" id="IPR000182">
    <property type="entry name" value="GNAT_dom"/>
</dbReference>
<dbReference type="PANTHER" id="PTHR43441">
    <property type="entry name" value="RIBOSOMAL-PROTEIN-SERINE ACETYLTRANSFERASE"/>
    <property type="match status" value="1"/>
</dbReference>
<feature type="domain" description="N-acetyltransferase" evidence="2">
    <location>
        <begin position="7"/>
        <end position="172"/>
    </location>
</feature>
<dbReference type="SUPFAM" id="SSF55729">
    <property type="entry name" value="Acyl-CoA N-acyltransferases (Nat)"/>
    <property type="match status" value="1"/>
</dbReference>
<dbReference type="PANTHER" id="PTHR43441:SF2">
    <property type="entry name" value="FAMILY ACETYLTRANSFERASE, PUTATIVE (AFU_ORTHOLOGUE AFUA_7G00850)-RELATED"/>
    <property type="match status" value="1"/>
</dbReference>
<comment type="caution">
    <text evidence="3">The sequence shown here is derived from an EMBL/GenBank/DDBJ whole genome shotgun (WGS) entry which is preliminary data.</text>
</comment>
<dbReference type="Proteomes" id="UP000755585">
    <property type="component" value="Unassembled WGS sequence"/>
</dbReference>
<dbReference type="Gene3D" id="3.40.630.30">
    <property type="match status" value="1"/>
</dbReference>
<name>A0ABS4ULZ7_9ACTN</name>
<proteinExistence type="predicted"/>
<dbReference type="Pfam" id="PF13302">
    <property type="entry name" value="Acetyltransf_3"/>
    <property type="match status" value="1"/>
</dbReference>
<dbReference type="EMBL" id="JAGINT010000001">
    <property type="protein sequence ID" value="MBP2352671.1"/>
    <property type="molecule type" value="Genomic_DNA"/>
</dbReference>
<dbReference type="PROSITE" id="PS51186">
    <property type="entry name" value="GNAT"/>
    <property type="match status" value="1"/>
</dbReference>
<reference evidence="3 4" key="1">
    <citation type="submission" date="2021-03" db="EMBL/GenBank/DDBJ databases">
        <title>Sequencing the genomes of 1000 actinobacteria strains.</title>
        <authorList>
            <person name="Klenk H.-P."/>
        </authorList>
    </citation>
    <scope>NUCLEOTIDE SEQUENCE [LARGE SCALE GENOMIC DNA]</scope>
    <source>
        <strain evidence="3 4">DSM 18824</strain>
    </source>
</reference>
<evidence type="ECO:0000313" key="3">
    <source>
        <dbReference type="EMBL" id="MBP2352671.1"/>
    </source>
</evidence>
<dbReference type="RefSeq" id="WP_209695391.1">
    <property type="nucleotide sequence ID" value="NZ_BAAAVU010000014.1"/>
</dbReference>
<gene>
    <name evidence="3" type="ORF">JOF29_003754</name>
</gene>
<evidence type="ECO:0000313" key="4">
    <source>
        <dbReference type="Proteomes" id="UP000755585"/>
    </source>
</evidence>
<evidence type="ECO:0000259" key="2">
    <source>
        <dbReference type="PROSITE" id="PS51186"/>
    </source>
</evidence>
<organism evidence="3 4">
    <name type="scientific">Kribbella aluminosa</name>
    <dbReference type="NCBI Taxonomy" id="416017"/>
    <lineage>
        <taxon>Bacteria</taxon>
        <taxon>Bacillati</taxon>
        <taxon>Actinomycetota</taxon>
        <taxon>Actinomycetes</taxon>
        <taxon>Propionibacteriales</taxon>
        <taxon>Kribbellaceae</taxon>
        <taxon>Kribbella</taxon>
    </lineage>
</organism>
<feature type="compositionally biased region" description="Basic and acidic residues" evidence="1">
    <location>
        <begin position="28"/>
        <end position="38"/>
    </location>
</feature>
<dbReference type="InterPro" id="IPR016181">
    <property type="entry name" value="Acyl_CoA_acyltransferase"/>
</dbReference>
<evidence type="ECO:0000256" key="1">
    <source>
        <dbReference type="SAM" id="MobiDB-lite"/>
    </source>
</evidence>
<feature type="region of interest" description="Disordered" evidence="1">
    <location>
        <begin position="21"/>
        <end position="50"/>
    </location>
</feature>
<sequence>MLRGERVGLRARHAEDVSPLQSGLYDDIPTRSRADSRPWRPVPPDSAASPYAVADPAEDVAAFSVIELTSGDLAGEALLWGIDLHNRQAHLGVALLPAFRRRGYGGDTTSVLCHYGFVTLGLHRLQVETLADNAPMIAAATRAGFVREGVLRRSAWVSGSFSDELILGLLAEEWRQP</sequence>
<protein>
    <submittedName>
        <fullName evidence="3">RimJ/RimL family protein N-acetyltransferase</fullName>
    </submittedName>
</protein>
<accession>A0ABS4ULZ7</accession>
<keyword evidence="4" id="KW-1185">Reference proteome</keyword>